<organism evidence="1 2">
    <name type="scientific">Candidatus Chloroploca asiatica</name>
    <dbReference type="NCBI Taxonomy" id="1506545"/>
    <lineage>
        <taxon>Bacteria</taxon>
        <taxon>Bacillati</taxon>
        <taxon>Chloroflexota</taxon>
        <taxon>Chloroflexia</taxon>
        <taxon>Chloroflexales</taxon>
        <taxon>Chloroflexineae</taxon>
        <taxon>Oscillochloridaceae</taxon>
        <taxon>Candidatus Chloroploca</taxon>
    </lineage>
</organism>
<proteinExistence type="predicted"/>
<dbReference type="EMBL" id="LYXE01000003">
    <property type="protein sequence ID" value="PDW01420.1"/>
    <property type="molecule type" value="Genomic_DNA"/>
</dbReference>
<name>A0A2H3KRW6_9CHLR</name>
<evidence type="ECO:0000313" key="1">
    <source>
        <dbReference type="EMBL" id="PDW01420.1"/>
    </source>
</evidence>
<accession>A0A2H3KRW6</accession>
<dbReference type="Proteomes" id="UP000220922">
    <property type="component" value="Unassembled WGS sequence"/>
</dbReference>
<dbReference type="AlphaFoldDB" id="A0A2H3KRW6"/>
<evidence type="ECO:0000313" key="2">
    <source>
        <dbReference type="Proteomes" id="UP000220922"/>
    </source>
</evidence>
<gene>
    <name evidence="1" type="ORF">A9Q02_20980</name>
</gene>
<protein>
    <submittedName>
        <fullName evidence="1">Uncharacterized protein</fullName>
    </submittedName>
</protein>
<reference evidence="1 2" key="1">
    <citation type="submission" date="2016-05" db="EMBL/GenBank/DDBJ databases">
        <authorList>
            <person name="Lavstsen T."/>
            <person name="Jespersen J.S."/>
        </authorList>
    </citation>
    <scope>NUCLEOTIDE SEQUENCE [LARGE SCALE GENOMIC DNA]</scope>
    <source>
        <strain evidence="1 2">B7-9</strain>
    </source>
</reference>
<keyword evidence="2" id="KW-1185">Reference proteome</keyword>
<comment type="caution">
    <text evidence="1">The sequence shown here is derived from an EMBL/GenBank/DDBJ whole genome shotgun (WGS) entry which is preliminary data.</text>
</comment>
<sequence>MTPVSTEIKARATLLVETREGSMSIVLAKIPINEASQITGLDEAIIRHLINSGAVAGSRDLCDLDEIEQVADKLLMARSAVDGHGILATDAATKYRFTNQVIYKWIDAGWVRVLIDRERNKLLNEPDIAAARVLADLVGQAQGRSVFPPKPRSGRPRKNPN</sequence>